<dbReference type="FunFam" id="3.40.50.300:FF:000489">
    <property type="entry name" value="Primosome assembly protein PriA"/>
    <property type="match status" value="1"/>
</dbReference>
<feature type="domain" description="Helicase ATP-binding" evidence="13">
    <location>
        <begin position="144"/>
        <end position="310"/>
    </location>
</feature>
<comment type="subunit">
    <text evidence="12">Component of the replication restart primosome.</text>
</comment>
<feature type="binding site" evidence="12">
    <location>
        <position position="369"/>
    </location>
    <ligand>
        <name>Zn(2+)</name>
        <dbReference type="ChEBI" id="CHEBI:29105"/>
        <label>1</label>
    </ligand>
</feature>
<sequence length="662" mass="74894">MNPPPFILRVAVPSPLWQSFDYLPLNAEIQSLQPGMRLKVPFGRRETVGILLDVVTHSTLPLSKLKPIIEIIDEVALIPASLLKLYCWASDYYHYPIGEIILGSLPRLFRQGKTIISEKIEELNQAAPPSLELNEYQQNAVNQIMASKGFQTFLLAGVTGSGKTEVYLRCIEKLIQQEKQALILVPEIGLTPQTLNRFRERFNVPTAVLHSSLTDKKRAQAWMMAKRGTAKIVIGTRSAIFTPLLNPGIIILDEEHDTSFKQQSGFRYSARDLAVMRGQFENIPVVLGSATPSLESLYNVERRRYQLLSLPGRAGKAKLPSLTIVDLRQKKLIAGMSEDLLISIEKHIKNKGQVLLFLNRRGYAPTLLCHGCGWVMHCDRCDARLTLHYFPKRLYCHHCGAAKKIPPTCPQCHQQELIDVGLGTERLEAALQQRFPNDDIVRIDRDSTRTKNSMENKLNLIHNREAPILIGTQMIAKGHHFSHLTLVAIIDADSGLYSADFRATERMGQLLTQVAGRAGRVDRQGEVLIQTHQPNNPFLTLLLQEGYEAFAQALLKERQLVQLPPFTYLALLRTEAVKQNLPLDFLTKIKELMVNELKEEVDLLGPVPAGMERKAGRYRYQLLFQSKHRKHLHSVLNKLISLLATQRTKVRWSLDIDPQETI</sequence>
<gene>
    <name evidence="12 14" type="primary">priA</name>
    <name evidence="14" type="ordered locus">CBUD_0044</name>
</gene>
<dbReference type="InterPro" id="IPR042115">
    <property type="entry name" value="PriA_3primeBD_sf"/>
</dbReference>
<dbReference type="Gene3D" id="3.40.1440.60">
    <property type="entry name" value="PriA, 3(prime) DNA-binding domain"/>
    <property type="match status" value="1"/>
</dbReference>
<comment type="catalytic activity">
    <reaction evidence="12">
        <text>Couples ATP hydrolysis with the unwinding of duplex DNA by translocating in the 3'-5' direction.</text>
        <dbReference type="EC" id="5.6.2.4"/>
    </reaction>
</comment>
<dbReference type="InterPro" id="IPR041222">
    <property type="entry name" value="PriA_3primeBD"/>
</dbReference>
<accession>A9KEY8</accession>
<organism evidence="14 15">
    <name type="scientific">Coxiella burnetii (strain Dugway 5J108-111)</name>
    <dbReference type="NCBI Taxonomy" id="434922"/>
    <lineage>
        <taxon>Bacteria</taxon>
        <taxon>Pseudomonadati</taxon>
        <taxon>Pseudomonadota</taxon>
        <taxon>Gammaproteobacteria</taxon>
        <taxon>Legionellales</taxon>
        <taxon>Coxiellaceae</taxon>
        <taxon>Coxiella</taxon>
    </lineage>
</organism>
<dbReference type="SMART" id="SM00487">
    <property type="entry name" value="DEXDc"/>
    <property type="match status" value="1"/>
</dbReference>
<dbReference type="PANTHER" id="PTHR30580">
    <property type="entry name" value="PRIMOSOMAL PROTEIN N"/>
    <property type="match status" value="1"/>
</dbReference>
<dbReference type="Pfam" id="PF18074">
    <property type="entry name" value="PriA_C"/>
    <property type="match status" value="1"/>
</dbReference>
<dbReference type="GO" id="GO:0006270">
    <property type="term" value="P:DNA replication initiation"/>
    <property type="evidence" value="ECO:0007669"/>
    <property type="project" value="TreeGrafter"/>
</dbReference>
<evidence type="ECO:0000256" key="8">
    <source>
        <dbReference type="ARBA" id="ARBA00022840"/>
    </source>
</evidence>
<dbReference type="CDD" id="cd17929">
    <property type="entry name" value="DEXHc_priA"/>
    <property type="match status" value="1"/>
</dbReference>
<feature type="binding site" evidence="12">
    <location>
        <position position="412"/>
    </location>
    <ligand>
        <name>Zn(2+)</name>
        <dbReference type="ChEBI" id="CHEBI:29105"/>
        <label>1</label>
    </ligand>
</feature>
<comment type="cofactor">
    <cofactor evidence="12">
        <name>Zn(2+)</name>
        <dbReference type="ChEBI" id="CHEBI:29105"/>
    </cofactor>
    <text evidence="12">Binds 2 zinc ions per subunit.</text>
</comment>
<dbReference type="GO" id="GO:1990077">
    <property type="term" value="C:primosome complex"/>
    <property type="evidence" value="ECO:0007669"/>
    <property type="project" value="UniProtKB-UniRule"/>
</dbReference>
<dbReference type="NCBIfam" id="NF004067">
    <property type="entry name" value="PRK05580.1-4"/>
    <property type="match status" value="1"/>
</dbReference>
<dbReference type="FunFam" id="3.40.1440.60:FF:000001">
    <property type="entry name" value="Primosomal protein N"/>
    <property type="match status" value="1"/>
</dbReference>
<protein>
    <recommendedName>
        <fullName evidence="12">Replication restart protein PriA</fullName>
    </recommendedName>
    <alternativeName>
        <fullName evidence="12">ATP-dependent DNA helicase PriA</fullName>
        <ecNumber evidence="12">5.6.2.4</ecNumber>
    </alternativeName>
    <alternativeName>
        <fullName evidence="12">DNA 3'-5' helicase PriA</fullName>
    </alternativeName>
</protein>
<feature type="binding site" evidence="12">
    <location>
        <position position="399"/>
    </location>
    <ligand>
        <name>Zn(2+)</name>
        <dbReference type="ChEBI" id="CHEBI:29105"/>
        <label>2</label>
    </ligand>
</feature>
<dbReference type="InterPro" id="IPR001650">
    <property type="entry name" value="Helicase_C-like"/>
</dbReference>
<dbReference type="PANTHER" id="PTHR30580:SF0">
    <property type="entry name" value="PRIMOSOMAL PROTEIN N"/>
    <property type="match status" value="1"/>
</dbReference>
<evidence type="ECO:0000256" key="4">
    <source>
        <dbReference type="ARBA" id="ARBA00022741"/>
    </source>
</evidence>
<feature type="binding site" evidence="12">
    <location>
        <position position="396"/>
    </location>
    <ligand>
        <name>Zn(2+)</name>
        <dbReference type="ChEBI" id="CHEBI:29105"/>
        <label>2</label>
    </ligand>
</feature>
<feature type="binding site" evidence="12">
    <location>
        <position position="378"/>
    </location>
    <ligand>
        <name>Zn(2+)</name>
        <dbReference type="ChEBI" id="CHEBI:29105"/>
        <label>2</label>
    </ligand>
</feature>
<evidence type="ECO:0000313" key="14">
    <source>
        <dbReference type="EMBL" id="ABS76529.1"/>
    </source>
</evidence>
<evidence type="ECO:0000256" key="7">
    <source>
        <dbReference type="ARBA" id="ARBA00022833"/>
    </source>
</evidence>
<evidence type="ECO:0000313" key="15">
    <source>
        <dbReference type="Proteomes" id="UP000008555"/>
    </source>
</evidence>
<keyword evidence="10 12" id="KW-0413">Isomerase</keyword>
<dbReference type="InterPro" id="IPR014001">
    <property type="entry name" value="Helicase_ATP-bd"/>
</dbReference>
<dbReference type="KEGG" id="cbd:CBUD_0044"/>
<keyword evidence="5 12" id="KW-0378">Hydrolase</keyword>
<dbReference type="EC" id="5.6.2.4" evidence="12"/>
<reference evidence="14 15" key="1">
    <citation type="journal article" date="2009" name="Infect. Immun.">
        <title>Comparative genomics reveal extensive transposon-mediated genomic plasticity and diversity among potential effector proteins within the genus Coxiella.</title>
        <authorList>
            <person name="Beare P.A."/>
            <person name="Unsworth N."/>
            <person name="Andoh M."/>
            <person name="Voth D.E."/>
            <person name="Omsland A."/>
            <person name="Gilk S.D."/>
            <person name="Williams K.P."/>
            <person name="Sobral B.W."/>
            <person name="Kupko J.J.III."/>
            <person name="Porcella S.F."/>
            <person name="Samuel J.E."/>
            <person name="Heinzen R.A."/>
        </authorList>
    </citation>
    <scope>NUCLEOTIDE SEQUENCE [LARGE SCALE GENOMIC DNA]</scope>
    <source>
        <strain evidence="14 15">Dugway 5J108-111</strain>
    </source>
</reference>
<dbReference type="EMBL" id="CP000733">
    <property type="protein sequence ID" value="ABS76529.1"/>
    <property type="molecule type" value="Genomic_DNA"/>
</dbReference>
<dbReference type="Gene3D" id="3.40.50.300">
    <property type="entry name" value="P-loop containing nucleotide triphosphate hydrolases"/>
    <property type="match status" value="2"/>
</dbReference>
<dbReference type="GO" id="GO:0043138">
    <property type="term" value="F:3'-5' DNA helicase activity"/>
    <property type="evidence" value="ECO:0007669"/>
    <property type="project" value="UniProtKB-EC"/>
</dbReference>
<evidence type="ECO:0000256" key="1">
    <source>
        <dbReference type="ARBA" id="ARBA00022515"/>
    </source>
</evidence>
<feature type="binding site" evidence="12">
    <location>
        <position position="381"/>
    </location>
    <ligand>
        <name>Zn(2+)</name>
        <dbReference type="ChEBI" id="CHEBI:29105"/>
        <label>2</label>
    </ligand>
</feature>
<dbReference type="NCBIfam" id="TIGR00595">
    <property type="entry name" value="priA"/>
    <property type="match status" value="1"/>
</dbReference>
<keyword evidence="2 12" id="KW-0235">DNA replication</keyword>
<dbReference type="PROSITE" id="PS51192">
    <property type="entry name" value="HELICASE_ATP_BIND_1"/>
    <property type="match status" value="1"/>
</dbReference>
<dbReference type="GO" id="GO:0006269">
    <property type="term" value="P:DNA replication, synthesis of primer"/>
    <property type="evidence" value="ECO:0007669"/>
    <property type="project" value="UniProtKB-KW"/>
</dbReference>
<dbReference type="InterPro" id="IPR041236">
    <property type="entry name" value="PriA_C"/>
</dbReference>
<keyword evidence="8 12" id="KW-0067">ATP-binding</keyword>
<dbReference type="AlphaFoldDB" id="A9KEY8"/>
<dbReference type="Pfam" id="PF00270">
    <property type="entry name" value="DEAD"/>
    <property type="match status" value="1"/>
</dbReference>
<keyword evidence="3 12" id="KW-0479">Metal-binding</keyword>
<dbReference type="InterPro" id="IPR027417">
    <property type="entry name" value="P-loop_NTPase"/>
</dbReference>
<dbReference type="InterPro" id="IPR040498">
    <property type="entry name" value="PriA_CRR"/>
</dbReference>
<dbReference type="GO" id="GO:0005524">
    <property type="term" value="F:ATP binding"/>
    <property type="evidence" value="ECO:0007669"/>
    <property type="project" value="UniProtKB-UniRule"/>
</dbReference>
<comment type="similarity">
    <text evidence="12">Belongs to the helicase family. PriA subfamily.</text>
</comment>
<dbReference type="GO" id="GO:0008270">
    <property type="term" value="F:zinc ion binding"/>
    <property type="evidence" value="ECO:0007669"/>
    <property type="project" value="UniProtKB-UniRule"/>
</dbReference>
<keyword evidence="6 12" id="KW-0347">Helicase</keyword>
<dbReference type="GO" id="GO:0006310">
    <property type="term" value="P:DNA recombination"/>
    <property type="evidence" value="ECO:0007669"/>
    <property type="project" value="InterPro"/>
</dbReference>
<dbReference type="SMART" id="SM00490">
    <property type="entry name" value="HELICc"/>
    <property type="match status" value="1"/>
</dbReference>
<evidence type="ECO:0000256" key="12">
    <source>
        <dbReference type="HAMAP-Rule" id="MF_00983"/>
    </source>
</evidence>
<dbReference type="RefSeq" id="WP_011996375.1">
    <property type="nucleotide sequence ID" value="NC_009727.1"/>
</dbReference>
<dbReference type="Pfam" id="PF17764">
    <property type="entry name" value="PriA_3primeBD"/>
    <property type="match status" value="1"/>
</dbReference>
<comment type="catalytic activity">
    <reaction evidence="11 12">
        <text>ATP + H2O = ADP + phosphate + H(+)</text>
        <dbReference type="Rhea" id="RHEA:13065"/>
        <dbReference type="ChEBI" id="CHEBI:15377"/>
        <dbReference type="ChEBI" id="CHEBI:15378"/>
        <dbReference type="ChEBI" id="CHEBI:30616"/>
        <dbReference type="ChEBI" id="CHEBI:43474"/>
        <dbReference type="ChEBI" id="CHEBI:456216"/>
        <dbReference type="EC" id="5.6.2.4"/>
    </reaction>
</comment>
<dbReference type="Pfam" id="PF18319">
    <property type="entry name" value="Zn_ribbon_PriA"/>
    <property type="match status" value="1"/>
</dbReference>
<dbReference type="InterPro" id="IPR011545">
    <property type="entry name" value="DEAD/DEAH_box_helicase_dom"/>
</dbReference>
<proteinExistence type="inferred from homology"/>
<evidence type="ECO:0000256" key="3">
    <source>
        <dbReference type="ARBA" id="ARBA00022723"/>
    </source>
</evidence>
<evidence type="ECO:0000256" key="5">
    <source>
        <dbReference type="ARBA" id="ARBA00022801"/>
    </source>
</evidence>
<keyword evidence="1 12" id="KW-0639">Primosome</keyword>
<dbReference type="GO" id="GO:0016887">
    <property type="term" value="F:ATP hydrolysis activity"/>
    <property type="evidence" value="ECO:0007669"/>
    <property type="project" value="RHEA"/>
</dbReference>
<feature type="binding site" evidence="12">
    <location>
        <position position="372"/>
    </location>
    <ligand>
        <name>Zn(2+)</name>
        <dbReference type="ChEBI" id="CHEBI:29105"/>
        <label>1</label>
    </ligand>
</feature>
<name>A9KEY8_COXBN</name>
<dbReference type="GO" id="GO:0003677">
    <property type="term" value="F:DNA binding"/>
    <property type="evidence" value="ECO:0007669"/>
    <property type="project" value="UniProtKB-UniRule"/>
</dbReference>
<evidence type="ECO:0000256" key="2">
    <source>
        <dbReference type="ARBA" id="ARBA00022705"/>
    </source>
</evidence>
<evidence type="ECO:0000256" key="10">
    <source>
        <dbReference type="ARBA" id="ARBA00023235"/>
    </source>
</evidence>
<dbReference type="SUPFAM" id="SSF52540">
    <property type="entry name" value="P-loop containing nucleoside triphosphate hydrolases"/>
    <property type="match status" value="2"/>
</dbReference>
<evidence type="ECO:0000259" key="13">
    <source>
        <dbReference type="PROSITE" id="PS51192"/>
    </source>
</evidence>
<evidence type="ECO:0000256" key="11">
    <source>
        <dbReference type="ARBA" id="ARBA00048988"/>
    </source>
</evidence>
<dbReference type="HAMAP" id="MF_00983">
    <property type="entry name" value="PriA"/>
    <property type="match status" value="1"/>
</dbReference>
<feature type="binding site" evidence="12">
    <location>
        <position position="409"/>
    </location>
    <ligand>
        <name>Zn(2+)</name>
        <dbReference type="ChEBI" id="CHEBI:29105"/>
        <label>1</label>
    </ligand>
</feature>
<dbReference type="Proteomes" id="UP000008555">
    <property type="component" value="Chromosome"/>
</dbReference>
<dbReference type="CDD" id="cd18804">
    <property type="entry name" value="SF2_C_priA"/>
    <property type="match status" value="1"/>
</dbReference>
<evidence type="ECO:0000256" key="6">
    <source>
        <dbReference type="ARBA" id="ARBA00022806"/>
    </source>
</evidence>
<keyword evidence="9 12" id="KW-0238">DNA-binding</keyword>
<dbReference type="InterPro" id="IPR005259">
    <property type="entry name" value="PriA"/>
</dbReference>
<dbReference type="GO" id="GO:0006302">
    <property type="term" value="P:double-strand break repair"/>
    <property type="evidence" value="ECO:0007669"/>
    <property type="project" value="InterPro"/>
</dbReference>
<keyword evidence="4 12" id="KW-0547">Nucleotide-binding</keyword>
<dbReference type="HOGENOM" id="CLU_013353_3_1_6"/>
<keyword evidence="7 12" id="KW-0862">Zinc</keyword>
<evidence type="ECO:0000256" key="9">
    <source>
        <dbReference type="ARBA" id="ARBA00023125"/>
    </source>
</evidence>
<comment type="function">
    <text evidence="12">Initiates the restart of stalled replication forks, which reloads the replicative helicase on sites other than the origin of replication. Recognizes and binds to abandoned replication forks and remodels them to uncover a helicase loading site. Promotes assembly of the primosome at these replication forks.</text>
</comment>